<name>A0AAD7RZR9_9TELE</name>
<gene>
    <name evidence="1" type="ORF">AAFF_G00062390</name>
</gene>
<accession>A0AAD7RZR9</accession>
<sequence>MRHCPFLTFIERPCAGWRKVNPTRTRPNEYRDRYGEPVNAKGGPLDCPFGNPLCEYGVRGGAGWECHHPRAAQLVNDPRFWAAYADYIPDEEDAERNEKE</sequence>
<proteinExistence type="predicted"/>
<evidence type="ECO:0000313" key="2">
    <source>
        <dbReference type="Proteomes" id="UP001221898"/>
    </source>
</evidence>
<protein>
    <submittedName>
        <fullName evidence="1">Uncharacterized protein</fullName>
    </submittedName>
</protein>
<dbReference type="EMBL" id="JAINUG010000138">
    <property type="protein sequence ID" value="KAJ8393338.1"/>
    <property type="molecule type" value="Genomic_DNA"/>
</dbReference>
<organism evidence="1 2">
    <name type="scientific">Aldrovandia affinis</name>
    <dbReference type="NCBI Taxonomy" id="143900"/>
    <lineage>
        <taxon>Eukaryota</taxon>
        <taxon>Metazoa</taxon>
        <taxon>Chordata</taxon>
        <taxon>Craniata</taxon>
        <taxon>Vertebrata</taxon>
        <taxon>Euteleostomi</taxon>
        <taxon>Actinopterygii</taxon>
        <taxon>Neopterygii</taxon>
        <taxon>Teleostei</taxon>
        <taxon>Notacanthiformes</taxon>
        <taxon>Halosauridae</taxon>
        <taxon>Aldrovandia</taxon>
    </lineage>
</organism>
<dbReference type="AlphaFoldDB" id="A0AAD7RZR9"/>
<reference evidence="1" key="1">
    <citation type="journal article" date="2023" name="Science">
        <title>Genome structures resolve the early diversification of teleost fishes.</title>
        <authorList>
            <person name="Parey E."/>
            <person name="Louis A."/>
            <person name="Montfort J."/>
            <person name="Bouchez O."/>
            <person name="Roques C."/>
            <person name="Iampietro C."/>
            <person name="Lluch J."/>
            <person name="Castinel A."/>
            <person name="Donnadieu C."/>
            <person name="Desvignes T."/>
            <person name="Floi Bucao C."/>
            <person name="Jouanno E."/>
            <person name="Wen M."/>
            <person name="Mejri S."/>
            <person name="Dirks R."/>
            <person name="Jansen H."/>
            <person name="Henkel C."/>
            <person name="Chen W.J."/>
            <person name="Zahm M."/>
            <person name="Cabau C."/>
            <person name="Klopp C."/>
            <person name="Thompson A.W."/>
            <person name="Robinson-Rechavi M."/>
            <person name="Braasch I."/>
            <person name="Lecointre G."/>
            <person name="Bobe J."/>
            <person name="Postlethwait J.H."/>
            <person name="Berthelot C."/>
            <person name="Roest Crollius H."/>
            <person name="Guiguen Y."/>
        </authorList>
    </citation>
    <scope>NUCLEOTIDE SEQUENCE</scope>
    <source>
        <strain evidence="1">NC1722</strain>
    </source>
</reference>
<dbReference type="Proteomes" id="UP001221898">
    <property type="component" value="Unassembled WGS sequence"/>
</dbReference>
<evidence type="ECO:0000313" key="1">
    <source>
        <dbReference type="EMBL" id="KAJ8393338.1"/>
    </source>
</evidence>
<comment type="caution">
    <text evidence="1">The sequence shown here is derived from an EMBL/GenBank/DDBJ whole genome shotgun (WGS) entry which is preliminary data.</text>
</comment>
<keyword evidence="2" id="KW-1185">Reference proteome</keyword>